<evidence type="ECO:0000313" key="2">
    <source>
        <dbReference type="EMBL" id="EHQ24226.1"/>
    </source>
</evidence>
<feature type="domain" description="Peptidase M16 C-terminal" evidence="1">
    <location>
        <begin position="181"/>
        <end position="356"/>
    </location>
</feature>
<dbReference type="PANTHER" id="PTHR11851:SF224">
    <property type="entry name" value="PROCESSING PROTEASE"/>
    <property type="match status" value="1"/>
</dbReference>
<proteinExistence type="predicted"/>
<organism evidence="2 3">
    <name type="scientific">Mucilaginibacter paludis DSM 18603</name>
    <dbReference type="NCBI Taxonomy" id="714943"/>
    <lineage>
        <taxon>Bacteria</taxon>
        <taxon>Pseudomonadati</taxon>
        <taxon>Bacteroidota</taxon>
        <taxon>Sphingobacteriia</taxon>
        <taxon>Sphingobacteriales</taxon>
        <taxon>Sphingobacteriaceae</taxon>
        <taxon>Mucilaginibacter</taxon>
    </lineage>
</organism>
<dbReference type="Proteomes" id="UP000002774">
    <property type="component" value="Chromosome"/>
</dbReference>
<dbReference type="InterPro" id="IPR007863">
    <property type="entry name" value="Peptidase_M16_C"/>
</dbReference>
<keyword evidence="3" id="KW-1185">Reference proteome</keyword>
<dbReference type="InterPro" id="IPR011249">
    <property type="entry name" value="Metalloenz_LuxS/M16"/>
</dbReference>
<dbReference type="Gene3D" id="3.30.830.10">
    <property type="entry name" value="Metalloenzyme, LuxS/M16 peptidase-like"/>
    <property type="match status" value="2"/>
</dbReference>
<dbReference type="GO" id="GO:0046872">
    <property type="term" value="F:metal ion binding"/>
    <property type="evidence" value="ECO:0007669"/>
    <property type="project" value="InterPro"/>
</dbReference>
<dbReference type="RefSeq" id="WP_008503737.1">
    <property type="nucleotide sequence ID" value="NZ_CM001403.1"/>
</dbReference>
<dbReference type="Pfam" id="PF05193">
    <property type="entry name" value="Peptidase_M16_C"/>
    <property type="match status" value="1"/>
</dbReference>
<dbReference type="eggNOG" id="COG0612">
    <property type="taxonomic scope" value="Bacteria"/>
</dbReference>
<name>H1YCN9_9SPHI</name>
<dbReference type="EMBL" id="CM001403">
    <property type="protein sequence ID" value="EHQ24226.1"/>
    <property type="molecule type" value="Genomic_DNA"/>
</dbReference>
<dbReference type="HOGENOM" id="CLU_009902_6_1_10"/>
<gene>
    <name evidence="2" type="ORF">Mucpa_0022</name>
</gene>
<dbReference type="InterPro" id="IPR050361">
    <property type="entry name" value="MPP/UQCRC_Complex"/>
</dbReference>
<dbReference type="STRING" id="714943.Mucpa_0022"/>
<sequence>MLDRTLTPQFKAIDHINLITPGFIELDNGCNLYWFNSGEQKLVRIEWIFSNLRFNPEKPLLNVAVNTMLTEGTDTLSTAQIADAVDYYGAFLQVDYGFDHSQVSLYCLNKHLQHTLPVIKDILTNSVFPEKELNTFIRNQQQKLQVSLQKNDFVARRGFNRSVYGNTSYGISPDAADYENLRREDLLAHFKQMYQPNNCTLIVSGKVDDNTLKAITHSFDKDWANTGQAADTTQPVADPSGELFNYIEKPDALQSAIRIGTTTINRNHPDFPALQVLNTVLGGYFGSRLMANIREDKGYTYGIGSGISSMKNSGAIFIATEVGAEFTNATMNEIEKEINILKTELISPEELSLVKNYMLGSLLGSLENVFSHADKFKNVYFSGLDFEYYDRYTDVVRNITSDEILKLANQYLDFDQFYKVIVGKYNS</sequence>
<dbReference type="AlphaFoldDB" id="H1YCN9"/>
<evidence type="ECO:0000313" key="3">
    <source>
        <dbReference type="Proteomes" id="UP000002774"/>
    </source>
</evidence>
<dbReference type="SUPFAM" id="SSF63411">
    <property type="entry name" value="LuxS/MPP-like metallohydrolase"/>
    <property type="match status" value="2"/>
</dbReference>
<dbReference type="PANTHER" id="PTHR11851">
    <property type="entry name" value="METALLOPROTEASE"/>
    <property type="match status" value="1"/>
</dbReference>
<evidence type="ECO:0000259" key="1">
    <source>
        <dbReference type="Pfam" id="PF05193"/>
    </source>
</evidence>
<accession>H1YCN9</accession>
<dbReference type="OrthoDB" id="9811314at2"/>
<reference evidence="2" key="1">
    <citation type="submission" date="2011-09" db="EMBL/GenBank/DDBJ databases">
        <title>The permanent draft genome of Mucilaginibacter paludis DSM 18603.</title>
        <authorList>
            <consortium name="US DOE Joint Genome Institute (JGI-PGF)"/>
            <person name="Lucas S."/>
            <person name="Han J."/>
            <person name="Lapidus A."/>
            <person name="Bruce D."/>
            <person name="Goodwin L."/>
            <person name="Pitluck S."/>
            <person name="Peters L."/>
            <person name="Kyrpides N."/>
            <person name="Mavromatis K."/>
            <person name="Ivanova N."/>
            <person name="Mikhailova N."/>
            <person name="Held B."/>
            <person name="Detter J.C."/>
            <person name="Tapia R."/>
            <person name="Han C."/>
            <person name="Land M."/>
            <person name="Hauser L."/>
            <person name="Markowitz V."/>
            <person name="Cheng J.-F."/>
            <person name="Hugenholtz P."/>
            <person name="Woyke T."/>
            <person name="Wu D."/>
            <person name="Tindall B."/>
            <person name="Brambilla E."/>
            <person name="Klenk H.-P."/>
            <person name="Eisen J.A."/>
        </authorList>
    </citation>
    <scope>NUCLEOTIDE SEQUENCE [LARGE SCALE GENOMIC DNA]</scope>
    <source>
        <strain evidence="2">DSM 18603</strain>
    </source>
</reference>
<protein>
    <submittedName>
        <fullName evidence="2">Peptidase M16 domain protein</fullName>
    </submittedName>
</protein>